<organism evidence="2 3">
    <name type="scientific">Dasania phycosphaerae</name>
    <dbReference type="NCBI Taxonomy" id="2950436"/>
    <lineage>
        <taxon>Bacteria</taxon>
        <taxon>Pseudomonadati</taxon>
        <taxon>Pseudomonadota</taxon>
        <taxon>Gammaproteobacteria</taxon>
        <taxon>Cellvibrionales</taxon>
        <taxon>Spongiibacteraceae</taxon>
        <taxon>Dasania</taxon>
    </lineage>
</organism>
<dbReference type="PROSITE" id="PS51257">
    <property type="entry name" value="PROKAR_LIPOPROTEIN"/>
    <property type="match status" value="1"/>
</dbReference>
<dbReference type="EMBL" id="JAPTGG010000001">
    <property type="protein sequence ID" value="MCZ0863784.1"/>
    <property type="molecule type" value="Genomic_DNA"/>
</dbReference>
<proteinExistence type="predicted"/>
<reference evidence="2 3" key="1">
    <citation type="submission" date="2022-12" db="EMBL/GenBank/DDBJ databases">
        <title>Dasania phycosphaerae sp. nov., isolated from particulate material of the south coast of Korea.</title>
        <authorList>
            <person name="Jiang Y."/>
        </authorList>
    </citation>
    <scope>NUCLEOTIDE SEQUENCE [LARGE SCALE GENOMIC DNA]</scope>
    <source>
        <strain evidence="2 3">GY-19</strain>
    </source>
</reference>
<dbReference type="RefSeq" id="WP_258329928.1">
    <property type="nucleotide sequence ID" value="NZ_JAPTGG010000001.1"/>
</dbReference>
<dbReference type="AlphaFoldDB" id="A0A9J6RHN9"/>
<keyword evidence="3" id="KW-1185">Reference proteome</keyword>
<comment type="caution">
    <text evidence="2">The sequence shown here is derived from an EMBL/GenBank/DDBJ whole genome shotgun (WGS) entry which is preliminary data.</text>
</comment>
<accession>A0A9J6RHN9</accession>
<keyword evidence="1" id="KW-0732">Signal</keyword>
<evidence type="ECO:0000313" key="3">
    <source>
        <dbReference type="Proteomes" id="UP001069090"/>
    </source>
</evidence>
<gene>
    <name evidence="2" type="ORF">O0V09_01145</name>
</gene>
<dbReference type="Proteomes" id="UP001069090">
    <property type="component" value="Unassembled WGS sequence"/>
</dbReference>
<feature type="signal peptide" evidence="1">
    <location>
        <begin position="1"/>
        <end position="23"/>
    </location>
</feature>
<feature type="chain" id="PRO_5039928332" evidence="1">
    <location>
        <begin position="24"/>
        <end position="209"/>
    </location>
</feature>
<evidence type="ECO:0000313" key="2">
    <source>
        <dbReference type="EMBL" id="MCZ0863784.1"/>
    </source>
</evidence>
<protein>
    <submittedName>
        <fullName evidence="2">DUF3313 domain-containing protein</fullName>
    </submittedName>
</protein>
<evidence type="ECO:0000256" key="1">
    <source>
        <dbReference type="SAM" id="SignalP"/>
    </source>
</evidence>
<sequence>MKTLCLALISALLLSGCMTHSTAPQQSDDGLQLVSPSNFDTLYLRPGTDFSRYSTLQFETMPLSYSDERRPHKLPNLSDKDFQFSDKEMGYFQERARKGFSAGFDKTNDAQGQLIVRSSISELYLTAPIKNSIIQPDKSFVQESSRMVITTELVDANSQQVLLRATDKLKTGDIGTNSNNLSRMNSVTYWQDVYREFRSWGSRLKSASQ</sequence>
<name>A0A9J6RHN9_9GAMM</name>